<organism evidence="3 4">
    <name type="scientific">Pseudomonas agarici</name>
    <dbReference type="NCBI Taxonomy" id="46677"/>
    <lineage>
        <taxon>Bacteria</taxon>
        <taxon>Pseudomonadati</taxon>
        <taxon>Pseudomonadota</taxon>
        <taxon>Gammaproteobacteria</taxon>
        <taxon>Pseudomonadales</taxon>
        <taxon>Pseudomonadaceae</taxon>
        <taxon>Pseudomonas</taxon>
    </lineage>
</organism>
<dbReference type="Gene3D" id="2.80.10.50">
    <property type="match status" value="1"/>
</dbReference>
<evidence type="ECO:0000259" key="2">
    <source>
        <dbReference type="Pfam" id="PF14200"/>
    </source>
</evidence>
<dbReference type="CDD" id="cd23445">
    <property type="entry name" value="beta-trefoil_Ricin_HA17-like"/>
    <property type="match status" value="1"/>
</dbReference>
<dbReference type="InterPro" id="IPR000772">
    <property type="entry name" value="Ricin_B_lectin"/>
</dbReference>
<dbReference type="PROSITE" id="PS50231">
    <property type="entry name" value="RICIN_B_LECTIN"/>
    <property type="match status" value="1"/>
</dbReference>
<protein>
    <recommendedName>
        <fullName evidence="2">Ricin B lectin domain-containing protein</fullName>
    </recommendedName>
</protein>
<dbReference type="STRING" id="46677.AWM79_00160"/>
<accession>A0A109RB72</accession>
<proteinExistence type="predicted"/>
<name>A0A109RB72_PSEAA</name>
<dbReference type="KEGG" id="pagb:AWM79_00160"/>
<evidence type="ECO:0000313" key="4">
    <source>
        <dbReference type="Proteomes" id="UP000063229"/>
    </source>
</evidence>
<feature type="region of interest" description="Disordered" evidence="1">
    <location>
        <begin position="1"/>
        <end position="23"/>
    </location>
</feature>
<dbReference type="InterPro" id="IPR035992">
    <property type="entry name" value="Ricin_B-like_lectins"/>
</dbReference>
<dbReference type="AlphaFoldDB" id="A0A109RB72"/>
<feature type="domain" description="Ricin B lectin" evidence="2">
    <location>
        <begin position="110"/>
        <end position="164"/>
    </location>
</feature>
<dbReference type="Pfam" id="PF14200">
    <property type="entry name" value="RicinB_lectin_2"/>
    <property type="match status" value="1"/>
</dbReference>
<reference evidence="3 4" key="1">
    <citation type="submission" date="2016-01" db="EMBL/GenBank/DDBJ databases">
        <authorList>
            <person name="McClelland M."/>
            <person name="Jain A."/>
            <person name="Saraogi P."/>
            <person name="Mendelson R."/>
            <person name="Westerman R."/>
            <person name="SanMiguel P."/>
            <person name="Csonka L."/>
        </authorList>
    </citation>
    <scope>NUCLEOTIDE SEQUENCE [LARGE SCALE GENOMIC DNA]</scope>
    <source>
        <strain evidence="3 4">NCPPB 2472</strain>
    </source>
</reference>
<gene>
    <name evidence="3" type="ORF">AWM79_00160</name>
</gene>
<dbReference type="SUPFAM" id="SSF50370">
    <property type="entry name" value="Ricin B-like lectins"/>
    <property type="match status" value="1"/>
</dbReference>
<dbReference type="RefSeq" id="WP_060781868.1">
    <property type="nucleotide sequence ID" value="NZ_CP014135.1"/>
</dbReference>
<sequence>MEDETTPRDTEIPEQALGAPGGAERIDNGLYKIYTDLTSSMLVDMALSADGNRAHNVKLYRDNPAPESTWEFHFDHIKQGYLIINGKNQSRVLEPSGDNVVAAPMTLDTRQFWTLKKAGTQLFYIENKSNGKVLDVNGSNTAENTNIIAYTYGGTKNQKFKLVKA</sequence>
<feature type="compositionally biased region" description="Basic and acidic residues" evidence="1">
    <location>
        <begin position="1"/>
        <end position="11"/>
    </location>
</feature>
<evidence type="ECO:0000256" key="1">
    <source>
        <dbReference type="SAM" id="MobiDB-lite"/>
    </source>
</evidence>
<dbReference type="EMBL" id="CP014135">
    <property type="protein sequence ID" value="AMB83805.1"/>
    <property type="molecule type" value="Genomic_DNA"/>
</dbReference>
<evidence type="ECO:0000313" key="3">
    <source>
        <dbReference type="EMBL" id="AMB83805.1"/>
    </source>
</evidence>
<keyword evidence="4" id="KW-1185">Reference proteome</keyword>
<dbReference type="Proteomes" id="UP000063229">
    <property type="component" value="Chromosome"/>
</dbReference>